<dbReference type="Pfam" id="PF10588">
    <property type="entry name" value="NADH-G_4Fe-4S_3"/>
    <property type="match status" value="1"/>
</dbReference>
<comment type="cofactor">
    <cofactor evidence="10">
        <name>[2Fe-2S] cluster</name>
        <dbReference type="ChEBI" id="CHEBI:190135"/>
    </cofactor>
    <text evidence="10">Binds 1 [2Fe-2S] cluster per subunit.</text>
</comment>
<dbReference type="GO" id="GO:0048038">
    <property type="term" value="F:quinone binding"/>
    <property type="evidence" value="ECO:0007669"/>
    <property type="project" value="UniProtKB-UniRule"/>
</dbReference>
<comment type="cofactor">
    <cofactor evidence="1 10">
        <name>[4Fe-4S] cluster</name>
        <dbReference type="ChEBI" id="CHEBI:49883"/>
    </cofactor>
</comment>
<comment type="similarity">
    <text evidence="2 10">Belongs to the complex I 75 kDa subunit family.</text>
</comment>
<dbReference type="PROSITE" id="PS51839">
    <property type="entry name" value="4FE4S_HC3"/>
    <property type="match status" value="1"/>
</dbReference>
<sequence length="781" mass="83792">MLELEIDGKQVQVPEGSTVMDAANKIGTFIPHFCYHKKLSIAANCRMCLVEVEKAPKPLPACATPVANGMKVKTRSEQAVTAQKGVMEFLLINHPLDCPICDQGGECQLQDLSIGYGGSASRYQEEKRVVVNKNLGPLIATDMTRCIHCTRCVRFGQEIAGIMELGVANRGEHSEILAFVDRTVDSELSGNVIDLCPVGALTSKPFRFSARTWELSRRKSVSPHDGLGANLVVQVKLNEVKRVLPLENEDVNECWLSDKDRFSYEALNSEQRLRRPMLKQGGQWKEVDWQTALEYVANGFKAVAASHGAASIGALLSPHSTLEEMYLAQKLMRGLGSENVDFRLRQRDFSLDGKAGATPWLGMPVADFARLDRVLVVGSFLRKDHPLLAQRLRQSAKKGSQVSLIHATADDPLLPLHASMTVAPAAFAASLAQIIKSVAEQKALAFDNALYQQTQTLPVSAEARSIAASLISGARVGIFLGNLAQQHPAAGQLAALVQELARLLGARFGVLGEAANSVGGYVAGALPQGGGLNARSMLEQPRKAYLVLHAEPELDCANPLLAAQALSSAEMVVAMSAFQTRASDYADVILPVAPFTETSGSFINTEGRVQGFNAVVKPLDQTRPGWKVLRVLGNLLGLAGFDFESSEAVRVAALGGERASVADRLRSDVGAVAVILATTSSAVERVADVPIHFADPIVRRAPSLQRTRDACAPTARMNTATLGRLGLNGREKVRIRQGQGEAVLESVVDEAVADGCVRIAAAHETTSALGDMTGPITVERI</sequence>
<evidence type="ECO:0000256" key="8">
    <source>
        <dbReference type="ARBA" id="ARBA00023027"/>
    </source>
</evidence>
<dbReference type="Pfam" id="PF13510">
    <property type="entry name" value="Fer2_4"/>
    <property type="match status" value="1"/>
</dbReference>
<dbReference type="Gene3D" id="3.30.70.20">
    <property type="match status" value="1"/>
</dbReference>
<dbReference type="GO" id="GO:0042773">
    <property type="term" value="P:ATP synthesis coupled electron transport"/>
    <property type="evidence" value="ECO:0007669"/>
    <property type="project" value="InterPro"/>
</dbReference>
<keyword evidence="4 10" id="KW-0479">Metal-binding</keyword>
<keyword evidence="5 10" id="KW-1278">Translocase</keyword>
<evidence type="ECO:0000256" key="4">
    <source>
        <dbReference type="ARBA" id="ARBA00022723"/>
    </source>
</evidence>
<evidence type="ECO:0000259" key="12">
    <source>
        <dbReference type="PROSITE" id="PS51669"/>
    </source>
</evidence>
<dbReference type="EC" id="7.1.1.-" evidence="10"/>
<feature type="domain" description="4Fe-4S Mo/W bis-MGD-type" evidence="12">
    <location>
        <begin position="215"/>
        <end position="271"/>
    </location>
</feature>
<evidence type="ECO:0000259" key="13">
    <source>
        <dbReference type="PROSITE" id="PS51839"/>
    </source>
</evidence>
<comment type="catalytic activity">
    <reaction evidence="9 10">
        <text>a quinone + NADH + 5 H(+)(in) = a quinol + NAD(+) + 4 H(+)(out)</text>
        <dbReference type="Rhea" id="RHEA:57888"/>
        <dbReference type="ChEBI" id="CHEBI:15378"/>
        <dbReference type="ChEBI" id="CHEBI:24646"/>
        <dbReference type="ChEBI" id="CHEBI:57540"/>
        <dbReference type="ChEBI" id="CHEBI:57945"/>
        <dbReference type="ChEBI" id="CHEBI:132124"/>
    </reaction>
</comment>
<accession>A0A9D7E571</accession>
<dbReference type="NCBIfam" id="TIGR01973">
    <property type="entry name" value="NuoG"/>
    <property type="match status" value="1"/>
</dbReference>
<dbReference type="InterPro" id="IPR036010">
    <property type="entry name" value="2Fe-2S_ferredoxin-like_sf"/>
</dbReference>
<dbReference type="PANTHER" id="PTHR43105">
    <property type="entry name" value="RESPIRATORY NITRATE REDUCTASE"/>
    <property type="match status" value="1"/>
</dbReference>
<dbReference type="PROSITE" id="PS00642">
    <property type="entry name" value="COMPLEX1_75K_2"/>
    <property type="match status" value="1"/>
</dbReference>
<dbReference type="EMBL" id="JADJEV010000004">
    <property type="protein sequence ID" value="MBK6974001.1"/>
    <property type="molecule type" value="Genomic_DNA"/>
</dbReference>
<dbReference type="GO" id="GO:0008137">
    <property type="term" value="F:NADH dehydrogenase (ubiquinone) activity"/>
    <property type="evidence" value="ECO:0007669"/>
    <property type="project" value="UniProtKB-UniRule"/>
</dbReference>
<dbReference type="Pfam" id="PF22117">
    <property type="entry name" value="Fer4_Nqo3"/>
    <property type="match status" value="1"/>
</dbReference>
<dbReference type="Proteomes" id="UP000807785">
    <property type="component" value="Unassembled WGS sequence"/>
</dbReference>
<keyword evidence="8 10" id="KW-0520">NAD</keyword>
<evidence type="ECO:0000259" key="11">
    <source>
        <dbReference type="PROSITE" id="PS51085"/>
    </source>
</evidence>
<dbReference type="InterPro" id="IPR010228">
    <property type="entry name" value="NADH_UbQ_OxRdtase_Gsu"/>
</dbReference>
<dbReference type="FunFam" id="3.10.20.740:FF:000001">
    <property type="entry name" value="NADH-quinone oxidoreductase subunit G"/>
    <property type="match status" value="1"/>
</dbReference>
<evidence type="ECO:0000313" key="14">
    <source>
        <dbReference type="EMBL" id="MBK6974001.1"/>
    </source>
</evidence>
<dbReference type="SUPFAM" id="SSF54292">
    <property type="entry name" value="2Fe-2S ferredoxin-like"/>
    <property type="match status" value="1"/>
</dbReference>
<keyword evidence="10" id="KW-0874">Quinone</keyword>
<evidence type="ECO:0000256" key="9">
    <source>
        <dbReference type="ARBA" id="ARBA00047712"/>
    </source>
</evidence>
<dbReference type="SUPFAM" id="SSF54862">
    <property type="entry name" value="4Fe-4S ferredoxins"/>
    <property type="match status" value="1"/>
</dbReference>
<comment type="caution">
    <text evidence="14">The sequence shown here is derived from an EMBL/GenBank/DDBJ whole genome shotgun (WGS) entry which is preliminary data.</text>
</comment>
<dbReference type="GO" id="GO:0046872">
    <property type="term" value="F:metal ion binding"/>
    <property type="evidence" value="ECO:0007669"/>
    <property type="project" value="UniProtKB-UniRule"/>
</dbReference>
<keyword evidence="6 10" id="KW-0408">Iron</keyword>
<reference evidence="14" key="1">
    <citation type="submission" date="2020-10" db="EMBL/GenBank/DDBJ databases">
        <title>Connecting structure to function with the recovery of over 1000 high-quality activated sludge metagenome-assembled genomes encoding full-length rRNA genes using long-read sequencing.</title>
        <authorList>
            <person name="Singleton C.M."/>
            <person name="Petriglieri F."/>
            <person name="Kristensen J.M."/>
            <person name="Kirkegaard R.H."/>
            <person name="Michaelsen T.Y."/>
            <person name="Andersen M.H."/>
            <person name="Karst S.M."/>
            <person name="Dueholm M.S."/>
            <person name="Nielsen P.H."/>
            <person name="Albertsen M."/>
        </authorList>
    </citation>
    <scope>NUCLEOTIDE SEQUENCE</scope>
    <source>
        <strain evidence="14">Bjer_18-Q3-R1-45_BAT3C.347</strain>
    </source>
</reference>
<dbReference type="CDD" id="cd02772">
    <property type="entry name" value="MopB_NDH-1_NuoG2"/>
    <property type="match status" value="1"/>
</dbReference>
<evidence type="ECO:0000256" key="7">
    <source>
        <dbReference type="ARBA" id="ARBA00023014"/>
    </source>
</evidence>
<dbReference type="InterPro" id="IPR019574">
    <property type="entry name" value="NADH_UbQ_OxRdtase_Gsu_4Fe4S-bd"/>
</dbReference>
<keyword evidence="14" id="KW-0560">Oxidoreductase</keyword>
<dbReference type="PROSITE" id="PS00641">
    <property type="entry name" value="COMPLEX1_75K_1"/>
    <property type="match status" value="1"/>
</dbReference>
<keyword evidence="10" id="KW-0001">2Fe-2S</keyword>
<dbReference type="AlphaFoldDB" id="A0A9D7E571"/>
<dbReference type="FunFam" id="3.30.70.20:FF:000002">
    <property type="entry name" value="NADH-ubiquinone oxidoreductase 75 kDa subunit"/>
    <property type="match status" value="1"/>
</dbReference>
<dbReference type="Gene3D" id="3.40.50.740">
    <property type="match status" value="2"/>
</dbReference>
<dbReference type="Gene3D" id="3.10.20.740">
    <property type="match status" value="1"/>
</dbReference>
<evidence type="ECO:0000313" key="15">
    <source>
        <dbReference type="Proteomes" id="UP000807785"/>
    </source>
</evidence>
<dbReference type="PROSITE" id="PS00643">
    <property type="entry name" value="COMPLEX1_75K_3"/>
    <property type="match status" value="1"/>
</dbReference>
<dbReference type="PANTHER" id="PTHR43105:SF13">
    <property type="entry name" value="NADH-UBIQUINONE OXIDOREDUCTASE 75 KDA SUBUNIT, MITOCHONDRIAL"/>
    <property type="match status" value="1"/>
</dbReference>
<evidence type="ECO:0000256" key="1">
    <source>
        <dbReference type="ARBA" id="ARBA00001966"/>
    </source>
</evidence>
<dbReference type="GO" id="GO:0051539">
    <property type="term" value="F:4 iron, 4 sulfur cluster binding"/>
    <property type="evidence" value="ECO:0007669"/>
    <property type="project" value="UniProtKB-KW"/>
</dbReference>
<dbReference type="InterPro" id="IPR001041">
    <property type="entry name" value="2Fe-2S_ferredoxin-type"/>
</dbReference>
<dbReference type="PROSITE" id="PS51085">
    <property type="entry name" value="2FE2S_FER_2"/>
    <property type="match status" value="1"/>
</dbReference>
<name>A0A9D7E571_9PROT</name>
<dbReference type="CDD" id="cd00207">
    <property type="entry name" value="fer2"/>
    <property type="match status" value="1"/>
</dbReference>
<protein>
    <recommendedName>
        <fullName evidence="10">NADH-quinone oxidoreductase</fullName>
        <ecNumber evidence="10">7.1.1.-</ecNumber>
    </recommendedName>
</protein>
<evidence type="ECO:0000256" key="5">
    <source>
        <dbReference type="ARBA" id="ARBA00022967"/>
    </source>
</evidence>
<dbReference type="FunFam" id="3.30.200.210:FF:000002">
    <property type="entry name" value="NADH-ubiquinone oxidoreductase 75 kDa subunit"/>
    <property type="match status" value="1"/>
</dbReference>
<keyword evidence="7 10" id="KW-0411">Iron-sulfur</keyword>
<evidence type="ECO:0000256" key="3">
    <source>
        <dbReference type="ARBA" id="ARBA00022485"/>
    </source>
</evidence>
<evidence type="ECO:0000256" key="10">
    <source>
        <dbReference type="RuleBase" id="RU003525"/>
    </source>
</evidence>
<dbReference type="InterPro" id="IPR006963">
    <property type="entry name" value="Mopterin_OxRdtase_4Fe-4S_dom"/>
</dbReference>
<proteinExistence type="inferred from homology"/>
<organism evidence="14 15">
    <name type="scientific">Candidatus Methylophosphatis roskildensis</name>
    <dbReference type="NCBI Taxonomy" id="2899263"/>
    <lineage>
        <taxon>Bacteria</taxon>
        <taxon>Pseudomonadati</taxon>
        <taxon>Pseudomonadota</taxon>
        <taxon>Betaproteobacteria</taxon>
        <taxon>Nitrosomonadales</taxon>
        <taxon>Sterolibacteriaceae</taxon>
        <taxon>Candidatus Methylophosphatis</taxon>
    </lineage>
</organism>
<keyword evidence="3 10" id="KW-0004">4Fe-4S</keyword>
<feature type="domain" description="2Fe-2S ferredoxin-type" evidence="11">
    <location>
        <begin position="1"/>
        <end position="78"/>
    </location>
</feature>
<evidence type="ECO:0000256" key="6">
    <source>
        <dbReference type="ARBA" id="ARBA00023004"/>
    </source>
</evidence>
<gene>
    <name evidence="14" type="ORF">IPH26_14065</name>
</gene>
<dbReference type="InterPro" id="IPR050123">
    <property type="entry name" value="Prok_molybdopt-oxidoreductase"/>
</dbReference>
<dbReference type="GO" id="GO:0016020">
    <property type="term" value="C:membrane"/>
    <property type="evidence" value="ECO:0007669"/>
    <property type="project" value="InterPro"/>
</dbReference>
<comment type="function">
    <text evidence="10">NDH-1 shuttles electrons from NADH, via FMN and iron-sulfur (Fe-S) centers, to quinones in the respiratory chain. Couples the redox reaction to proton translocation (for every two electrons transferred, four hydrogen ions are translocated across the cytoplasmic membrane), and thus conserves the redox energy in a proton gradient.</text>
</comment>
<dbReference type="GO" id="GO:0051537">
    <property type="term" value="F:2 iron, 2 sulfur cluster binding"/>
    <property type="evidence" value="ECO:0007669"/>
    <property type="project" value="UniProtKB-UniRule"/>
</dbReference>
<dbReference type="Pfam" id="PF22151">
    <property type="entry name" value="Fer4_NDSU1"/>
    <property type="match status" value="1"/>
</dbReference>
<dbReference type="Gene3D" id="3.40.228.10">
    <property type="entry name" value="Dimethylsulfoxide Reductase, domain 2"/>
    <property type="match status" value="1"/>
</dbReference>
<dbReference type="InterPro" id="IPR000283">
    <property type="entry name" value="NADH_UbQ_OxRdtase_75kDa_su_CS"/>
</dbReference>
<dbReference type="PROSITE" id="PS51669">
    <property type="entry name" value="4FE4S_MOW_BIS_MGD"/>
    <property type="match status" value="1"/>
</dbReference>
<feature type="domain" description="4Fe-4S His(Cys)3-ligated-type" evidence="13">
    <location>
        <begin position="78"/>
        <end position="117"/>
    </location>
</feature>
<dbReference type="InterPro" id="IPR054351">
    <property type="entry name" value="NADH_UbQ_OxRdtase_ferredoxin"/>
</dbReference>
<evidence type="ECO:0000256" key="2">
    <source>
        <dbReference type="ARBA" id="ARBA00005404"/>
    </source>
</evidence>
<dbReference type="Pfam" id="PF00384">
    <property type="entry name" value="Molybdopterin"/>
    <property type="match status" value="1"/>
</dbReference>
<dbReference type="GO" id="GO:0016651">
    <property type="term" value="F:oxidoreductase activity, acting on NAD(P)H"/>
    <property type="evidence" value="ECO:0007669"/>
    <property type="project" value="InterPro"/>
</dbReference>
<dbReference type="SUPFAM" id="SSF53706">
    <property type="entry name" value="Formate dehydrogenase/DMSO reductase, domains 1-3"/>
    <property type="match status" value="1"/>
</dbReference>
<dbReference type="InterPro" id="IPR006656">
    <property type="entry name" value="Mopterin_OxRdtase"/>
</dbReference>
<dbReference type="SMART" id="SM00929">
    <property type="entry name" value="NADH-G_4Fe-4S_3"/>
    <property type="match status" value="1"/>
</dbReference>